<evidence type="ECO:0000259" key="4">
    <source>
        <dbReference type="PROSITE" id="PS51462"/>
    </source>
</evidence>
<keyword evidence="6" id="KW-1185">Reference proteome</keyword>
<dbReference type="SUPFAM" id="SSF55811">
    <property type="entry name" value="Nudix"/>
    <property type="match status" value="1"/>
</dbReference>
<feature type="domain" description="Nudix hydrolase" evidence="4">
    <location>
        <begin position="11"/>
        <end position="156"/>
    </location>
</feature>
<accession>A0ABU2JUJ3</accession>
<dbReference type="CDD" id="cd04685">
    <property type="entry name" value="NUDIX_Hydrolase"/>
    <property type="match status" value="1"/>
</dbReference>
<dbReference type="InterPro" id="IPR015797">
    <property type="entry name" value="NUDIX_hydrolase-like_dom_sf"/>
</dbReference>
<dbReference type="InterPro" id="IPR020084">
    <property type="entry name" value="NUDIX_hydrolase_CS"/>
</dbReference>
<dbReference type="PROSITE" id="PS51462">
    <property type="entry name" value="NUDIX"/>
    <property type="match status" value="1"/>
</dbReference>
<dbReference type="EMBL" id="JAVREO010000012">
    <property type="protein sequence ID" value="MDT0268649.1"/>
    <property type="molecule type" value="Genomic_DNA"/>
</dbReference>
<reference evidence="6" key="1">
    <citation type="submission" date="2023-07" db="EMBL/GenBank/DDBJ databases">
        <title>30 novel species of actinomycetes from the DSMZ collection.</title>
        <authorList>
            <person name="Nouioui I."/>
        </authorList>
    </citation>
    <scope>NUCLEOTIDE SEQUENCE [LARGE SCALE GENOMIC DNA]</scope>
    <source>
        <strain evidence="6">DSM 44915</strain>
    </source>
</reference>
<protein>
    <submittedName>
        <fullName evidence="5">NUDIX domain-containing protein</fullName>
    </submittedName>
</protein>
<evidence type="ECO:0000256" key="1">
    <source>
        <dbReference type="ARBA" id="ARBA00001946"/>
    </source>
</evidence>
<keyword evidence="3" id="KW-0460">Magnesium</keyword>
<dbReference type="PROSITE" id="PS00893">
    <property type="entry name" value="NUDIX_BOX"/>
    <property type="match status" value="1"/>
</dbReference>
<evidence type="ECO:0000313" key="6">
    <source>
        <dbReference type="Proteomes" id="UP001183410"/>
    </source>
</evidence>
<name>A0ABU2JUJ3_9ACTN</name>
<dbReference type="Gene3D" id="3.90.79.10">
    <property type="entry name" value="Nucleoside Triphosphate Pyrophosphohydrolase"/>
    <property type="match status" value="1"/>
</dbReference>
<dbReference type="Pfam" id="PF00293">
    <property type="entry name" value="NUDIX"/>
    <property type="match status" value="1"/>
</dbReference>
<dbReference type="RefSeq" id="WP_311668736.1">
    <property type="nucleotide sequence ID" value="NZ_JAVREO010000012.1"/>
</dbReference>
<gene>
    <name evidence="5" type="ORF">RM844_20395</name>
</gene>
<dbReference type="Proteomes" id="UP001183410">
    <property type="component" value="Unassembled WGS sequence"/>
</dbReference>
<proteinExistence type="predicted"/>
<evidence type="ECO:0000256" key="2">
    <source>
        <dbReference type="ARBA" id="ARBA00022801"/>
    </source>
</evidence>
<comment type="cofactor">
    <cofactor evidence="1">
        <name>Mg(2+)</name>
        <dbReference type="ChEBI" id="CHEBI:18420"/>
    </cofactor>
</comment>
<sequence>MTEYREGRRVLRRTAARVVLIAGGTHTLLVHGRNPHQPAAGSWWFTPGGGCEPDESLAAAARRELYEETGIADLTLGPVVWTRSVAHPYLKDQFLCQEEHYFVGFTDSRQLRQVAWTDEERRQLLGMRWWDADELAATTETILPPILPRSLPRLIAGDYPPSPVHLDR</sequence>
<dbReference type="InterPro" id="IPR000086">
    <property type="entry name" value="NUDIX_hydrolase_dom"/>
</dbReference>
<organism evidence="5 6">
    <name type="scientific">Streptomyces chisholmiae</name>
    <dbReference type="NCBI Taxonomy" id="3075540"/>
    <lineage>
        <taxon>Bacteria</taxon>
        <taxon>Bacillati</taxon>
        <taxon>Actinomycetota</taxon>
        <taxon>Actinomycetes</taxon>
        <taxon>Kitasatosporales</taxon>
        <taxon>Streptomycetaceae</taxon>
        <taxon>Streptomyces</taxon>
    </lineage>
</organism>
<dbReference type="PANTHER" id="PTHR43046">
    <property type="entry name" value="GDP-MANNOSE MANNOSYL HYDROLASE"/>
    <property type="match status" value="1"/>
</dbReference>
<keyword evidence="2" id="KW-0378">Hydrolase</keyword>
<dbReference type="PANTHER" id="PTHR43046:SF12">
    <property type="entry name" value="GDP-MANNOSE MANNOSYL HYDROLASE"/>
    <property type="match status" value="1"/>
</dbReference>
<comment type="caution">
    <text evidence="5">The sequence shown here is derived from an EMBL/GenBank/DDBJ whole genome shotgun (WGS) entry which is preliminary data.</text>
</comment>
<evidence type="ECO:0000313" key="5">
    <source>
        <dbReference type="EMBL" id="MDT0268649.1"/>
    </source>
</evidence>
<evidence type="ECO:0000256" key="3">
    <source>
        <dbReference type="ARBA" id="ARBA00022842"/>
    </source>
</evidence>